<name>A0ABW0N549_9ACTN</name>
<dbReference type="EMBL" id="JBHSMD010000004">
    <property type="protein sequence ID" value="MFC5494087.1"/>
    <property type="molecule type" value="Genomic_DNA"/>
</dbReference>
<dbReference type="RefSeq" id="WP_345179632.1">
    <property type="nucleotide sequence ID" value="NZ_BAABFQ010000007.1"/>
</dbReference>
<reference evidence="2" key="1">
    <citation type="journal article" date="2019" name="Int. J. Syst. Evol. Microbiol.">
        <title>The Global Catalogue of Microorganisms (GCM) 10K type strain sequencing project: providing services to taxonomists for standard genome sequencing and annotation.</title>
        <authorList>
            <consortium name="The Broad Institute Genomics Platform"/>
            <consortium name="The Broad Institute Genome Sequencing Center for Infectious Disease"/>
            <person name="Wu L."/>
            <person name="Ma J."/>
        </authorList>
    </citation>
    <scope>NUCLEOTIDE SEQUENCE [LARGE SCALE GENOMIC DNA]</scope>
    <source>
        <strain evidence="2">KACC 13778</strain>
    </source>
</reference>
<dbReference type="PANTHER" id="PTHR34822">
    <property type="entry name" value="GRPB DOMAIN PROTEIN (AFU_ORTHOLOGUE AFUA_1G01530)"/>
    <property type="match status" value="1"/>
</dbReference>
<comment type="caution">
    <text evidence="1">The sequence shown here is derived from an EMBL/GenBank/DDBJ whole genome shotgun (WGS) entry which is preliminary data.</text>
</comment>
<dbReference type="PANTHER" id="PTHR34822:SF1">
    <property type="entry name" value="GRPB FAMILY PROTEIN"/>
    <property type="match status" value="1"/>
</dbReference>
<evidence type="ECO:0000313" key="2">
    <source>
        <dbReference type="Proteomes" id="UP001595956"/>
    </source>
</evidence>
<proteinExistence type="predicted"/>
<accession>A0ABW0N549</accession>
<dbReference type="InterPro" id="IPR043519">
    <property type="entry name" value="NT_sf"/>
</dbReference>
<gene>
    <name evidence="1" type="ORF">ACFPKY_13300</name>
</gene>
<organism evidence="1 2">
    <name type="scientific">Nocardioides caricicola</name>
    <dbReference type="NCBI Taxonomy" id="634770"/>
    <lineage>
        <taxon>Bacteria</taxon>
        <taxon>Bacillati</taxon>
        <taxon>Actinomycetota</taxon>
        <taxon>Actinomycetes</taxon>
        <taxon>Propionibacteriales</taxon>
        <taxon>Nocardioidaceae</taxon>
        <taxon>Nocardioides</taxon>
    </lineage>
</organism>
<dbReference type="SUPFAM" id="SSF81301">
    <property type="entry name" value="Nucleotidyltransferase"/>
    <property type="match status" value="1"/>
</dbReference>
<protein>
    <submittedName>
        <fullName evidence="1">GrpB family protein</fullName>
    </submittedName>
</protein>
<evidence type="ECO:0000313" key="1">
    <source>
        <dbReference type="EMBL" id="MFC5494087.1"/>
    </source>
</evidence>
<dbReference type="Gene3D" id="3.30.460.10">
    <property type="entry name" value="Beta Polymerase, domain 2"/>
    <property type="match status" value="1"/>
</dbReference>
<keyword evidence="2" id="KW-1185">Reference proteome</keyword>
<dbReference type="Pfam" id="PF04229">
    <property type="entry name" value="GrpB"/>
    <property type="match status" value="1"/>
</dbReference>
<dbReference type="InterPro" id="IPR007344">
    <property type="entry name" value="GrpB/CoaE"/>
</dbReference>
<sequence length="181" mass="20555">MAEQSVCHSAGVRRDRIVIQPYDAAWVAGFETQRAVLEPVLGVPVHHIGSTSVPGLPAKPIIDMLAVVEDRDQVDLVAVEAAGWRHAPEPGDEEQRKLSFCHPTVEHRTHHLHVVEYSSEGWRDWLLFRDYLREHRDEAERYAALKRELAAADDTDRPRYRAGKAPLIAELMLTARSWRLA</sequence>
<dbReference type="Proteomes" id="UP001595956">
    <property type="component" value="Unassembled WGS sequence"/>
</dbReference>